<organism evidence="1 2">
    <name type="scientific">Bradyrhizobium yuanmingense</name>
    <dbReference type="NCBI Taxonomy" id="108015"/>
    <lineage>
        <taxon>Bacteria</taxon>
        <taxon>Pseudomonadati</taxon>
        <taxon>Pseudomonadota</taxon>
        <taxon>Alphaproteobacteria</taxon>
        <taxon>Hyphomicrobiales</taxon>
        <taxon>Nitrobacteraceae</taxon>
        <taxon>Bradyrhizobium</taxon>
    </lineage>
</organism>
<protein>
    <submittedName>
        <fullName evidence="1">Uncharacterized protein</fullName>
    </submittedName>
</protein>
<sequence length="150" mass="16633">MLLRLGNVALVTTFNDACGAINGAMPKLEKIEGSLSELQAREVMVDFAFMNLSLKHRPRFYTECDMGNETITEKAVMPDRFELGELNFALRGRLLRDSLGESVKQIRVAGKTQQEIEQAIDGGRFSLLVDETGTFIKQSFTPDSKVTSAV</sequence>
<evidence type="ECO:0000313" key="1">
    <source>
        <dbReference type="EMBL" id="SCB38695.1"/>
    </source>
</evidence>
<name>A0A1C3WFM4_9BRAD</name>
<proteinExistence type="predicted"/>
<dbReference type="AlphaFoldDB" id="A0A1C3WFM4"/>
<evidence type="ECO:0000313" key="2">
    <source>
        <dbReference type="Proteomes" id="UP000183174"/>
    </source>
</evidence>
<reference evidence="1 2" key="1">
    <citation type="submission" date="2016-08" db="EMBL/GenBank/DDBJ databases">
        <authorList>
            <person name="Seilhamer J.J."/>
        </authorList>
    </citation>
    <scope>NUCLEOTIDE SEQUENCE [LARGE SCALE GENOMIC DNA]</scope>
    <source>
        <strain evidence="1 2">CCBAU 10071</strain>
    </source>
</reference>
<accession>A0A1C3WFM4</accession>
<dbReference type="EMBL" id="FMAE01000006">
    <property type="protein sequence ID" value="SCB38695.1"/>
    <property type="molecule type" value="Genomic_DNA"/>
</dbReference>
<gene>
    <name evidence="1" type="ORF">GA0061099_10062</name>
</gene>
<dbReference type="Proteomes" id="UP000183174">
    <property type="component" value="Unassembled WGS sequence"/>
</dbReference>
<dbReference type="RefSeq" id="WP_074448033.1">
    <property type="nucleotide sequence ID" value="NZ_FMAE01000006.1"/>
</dbReference>